<feature type="transmembrane region" description="Helical" evidence="2">
    <location>
        <begin position="650"/>
        <end position="671"/>
    </location>
</feature>
<feature type="transmembrane region" description="Helical" evidence="2">
    <location>
        <begin position="716"/>
        <end position="738"/>
    </location>
</feature>
<feature type="transmembrane region" description="Helical" evidence="2">
    <location>
        <begin position="513"/>
        <end position="535"/>
    </location>
</feature>
<evidence type="ECO:0000313" key="4">
    <source>
        <dbReference type="Proteomes" id="UP000321379"/>
    </source>
</evidence>
<organism evidence="3 4">
    <name type="scientific">Lacisediminihabitans profunda</name>
    <dbReference type="NCBI Taxonomy" id="2594790"/>
    <lineage>
        <taxon>Bacteria</taxon>
        <taxon>Bacillati</taxon>
        <taxon>Actinomycetota</taxon>
        <taxon>Actinomycetes</taxon>
        <taxon>Micrococcales</taxon>
        <taxon>Microbacteriaceae</taxon>
        <taxon>Lacisediminihabitans</taxon>
    </lineage>
</organism>
<feature type="transmembrane region" description="Helical" evidence="2">
    <location>
        <begin position="254"/>
        <end position="271"/>
    </location>
</feature>
<feature type="transmembrane region" description="Helical" evidence="2">
    <location>
        <begin position="683"/>
        <end position="704"/>
    </location>
</feature>
<feature type="transmembrane region" description="Helical" evidence="2">
    <location>
        <begin position="837"/>
        <end position="856"/>
    </location>
</feature>
<keyword evidence="4" id="KW-1185">Reference proteome</keyword>
<feature type="transmembrane region" description="Helical" evidence="2">
    <location>
        <begin position="892"/>
        <end position="909"/>
    </location>
</feature>
<feature type="transmembrane region" description="Helical" evidence="2">
    <location>
        <begin position="224"/>
        <end position="242"/>
    </location>
</feature>
<feature type="compositionally biased region" description="Pro residues" evidence="1">
    <location>
        <begin position="133"/>
        <end position="145"/>
    </location>
</feature>
<name>A0A5C8UIR6_9MICO</name>
<dbReference type="Proteomes" id="UP000321379">
    <property type="component" value="Unassembled WGS sequence"/>
</dbReference>
<dbReference type="EMBL" id="VRMG01000016">
    <property type="protein sequence ID" value="TXN28119.1"/>
    <property type="molecule type" value="Genomic_DNA"/>
</dbReference>
<feature type="transmembrane region" description="Helical" evidence="2">
    <location>
        <begin position="304"/>
        <end position="323"/>
    </location>
</feature>
<feature type="transmembrane region" description="Helical" evidence="2">
    <location>
        <begin position="596"/>
        <end position="614"/>
    </location>
</feature>
<feature type="transmembrane region" description="Helical" evidence="2">
    <location>
        <begin position="369"/>
        <end position="389"/>
    </location>
</feature>
<feature type="transmembrane region" description="Helical" evidence="2">
    <location>
        <begin position="1154"/>
        <end position="1172"/>
    </location>
</feature>
<feature type="transmembrane region" description="Helical" evidence="2">
    <location>
        <begin position="343"/>
        <end position="363"/>
    </location>
</feature>
<comment type="caution">
    <text evidence="3">The sequence shown here is derived from an EMBL/GenBank/DDBJ whole genome shotgun (WGS) entry which is preliminary data.</text>
</comment>
<feature type="transmembrane region" description="Helical" evidence="2">
    <location>
        <begin position="750"/>
        <end position="769"/>
    </location>
</feature>
<proteinExistence type="predicted"/>
<feature type="transmembrane region" description="Helical" evidence="2">
    <location>
        <begin position="1033"/>
        <end position="1054"/>
    </location>
</feature>
<dbReference type="NCBIfam" id="NF047321">
    <property type="entry name" value="SCO7613_CTERM"/>
    <property type="match status" value="1"/>
</dbReference>
<feature type="compositionally biased region" description="Low complexity" evidence="1">
    <location>
        <begin position="116"/>
        <end position="132"/>
    </location>
</feature>
<feature type="region of interest" description="Disordered" evidence="1">
    <location>
        <begin position="109"/>
        <end position="155"/>
    </location>
</feature>
<gene>
    <name evidence="3" type="ORF">FVP33_18425</name>
</gene>
<feature type="transmembrane region" description="Helical" evidence="2">
    <location>
        <begin position="429"/>
        <end position="449"/>
    </location>
</feature>
<feature type="transmembrane region" description="Helical" evidence="2">
    <location>
        <begin position="1257"/>
        <end position="1275"/>
    </location>
</feature>
<feature type="transmembrane region" description="Helical" evidence="2">
    <location>
        <begin position="1228"/>
        <end position="1245"/>
    </location>
</feature>
<feature type="transmembrane region" description="Helical" evidence="2">
    <location>
        <begin position="620"/>
        <end position="638"/>
    </location>
</feature>
<feature type="transmembrane region" description="Helical" evidence="2">
    <location>
        <begin position="1203"/>
        <end position="1221"/>
    </location>
</feature>
<feature type="transmembrane region" description="Helical" evidence="2">
    <location>
        <begin position="1008"/>
        <end position="1027"/>
    </location>
</feature>
<sequence>MAEPDTDFRAYAGMVAFPRGPGDLTSTTSCPACFSPLRREVCPECGLDLGNPASAELAAASTHAAALLDRRLDLIGRIRFETAQVLAARRSTAAAFAAAAPVLSSPAREAAPAPDSLGSAPSAPPVSSLPSAPTTPPPFSGPPASPAGGSPASPTAPRRSGVQVILLVVGISLLSVAAIFFLVYAFINFGILGRSLIIGAITAAAFAVASLLRRRDLTATAEGIAVLAAVLAYLDVYALRANDFFGLGASNDELYWGVALVATAVLFVGWNRLSGLRTASVVGFAAIAPGAGLLVSGLGERTDGATRTVFALGAVAVAGLAQVAAGRRGTPTRRGFTGTPERAILLSSAALALVAGFAASFALPGAGVWTSAVAIAALAVIALFHVAALGIAAPGRSVSKAFGAVFAVLGGVLSASVVASTVIRGVDDRVAVIAPSVAAVTVALLFELASRRGPLALALQTRTAAIAAGVIAAITGLVPVFTAVAGTVLPVAGSLLRSWKVSPTSEISRLDDHFGLAVLALASIGVIATGFWTAGRSLRGRAAVLASFAAAVAVLAVPLLSMLWLVLAGWLLLAAVSLALLVAAPGRPLVARVGRGSLVGALAASAALAYFVGWASTGTWLAASIAAVLLLLAARGIPRTTSVPATAVRAALLGTAVGVLLIGSAALARQLALDGAPSPAVDLLNLSRAVEIAAIVLLVLAAVGRGRLVSEADRRTVFWMSIAAAGGFATTARLAFAAPGGDRGPLLPEPATGLVVNALLFAALVAWVAVPTLSALRIERIVASIALGPALLLVVDSFAHVLHLPEFALTVVPVTSAVLASAGGLAVAMLRPASARWPREVGIGLVALPALARAVLDRHESGWLVLVLAAVAALMLAIGRDGLFASSSPRRRVGWVALGLATVGLWWHLSDDRVLGLEPYVLPVAGALLLIALLVWRAEPREPHDTPSRSAPLIALGGLLVAILPLGLDAATGGPARALVVGAVSAVLLVAGSVILGGATIRPYLDAAALAGAIGVIVVTAGRSIAISLEPGSASAIVDGWLVGGMVLLVGAAFGQARVRGDSHDAIRSVASQALGIIAMTSTLLIELSIFSPDGLGPLRALSLVLLFAALHVIAFLVNRAPFSRAVGWLAIAYAAVAGIGGVASGALDSIELASIPVALALLATGATVLAGSPAARSWAWLAPGITALLVPSLLATAVDAPLWRLVGLGVASVAVVIAGVRWRLQAPFLIGAVVALVHAIATFAPQIRLVYDSVEWWLWLAVGGVIIVVISARFEKSMRGLATLATRIRSLR</sequence>
<protein>
    <recommendedName>
        <fullName evidence="5">DUF2157 domain-containing protein</fullName>
    </recommendedName>
</protein>
<feature type="transmembrane region" description="Helical" evidence="2">
    <location>
        <begin position="278"/>
        <end position="298"/>
    </location>
</feature>
<evidence type="ECO:0000256" key="2">
    <source>
        <dbReference type="SAM" id="Phobius"/>
    </source>
</evidence>
<evidence type="ECO:0000313" key="3">
    <source>
        <dbReference type="EMBL" id="TXN28119.1"/>
    </source>
</evidence>
<feature type="transmembrane region" description="Helical" evidence="2">
    <location>
        <begin position="164"/>
        <end position="187"/>
    </location>
</feature>
<evidence type="ECO:0000256" key="1">
    <source>
        <dbReference type="SAM" id="MobiDB-lite"/>
    </source>
</evidence>
<dbReference type="InterPro" id="IPR058062">
    <property type="entry name" value="SCO7613_C"/>
</dbReference>
<feature type="transmembrane region" description="Helical" evidence="2">
    <location>
        <begin position="807"/>
        <end position="830"/>
    </location>
</feature>
<feature type="transmembrane region" description="Helical" evidence="2">
    <location>
        <begin position="862"/>
        <end position="880"/>
    </location>
</feature>
<feature type="transmembrane region" description="Helical" evidence="2">
    <location>
        <begin position="781"/>
        <end position="801"/>
    </location>
</feature>
<evidence type="ECO:0008006" key="5">
    <source>
        <dbReference type="Google" id="ProtNLM"/>
    </source>
</evidence>
<feature type="transmembrane region" description="Helical" evidence="2">
    <location>
        <begin position="193"/>
        <end position="212"/>
    </location>
</feature>
<feature type="transmembrane region" description="Helical" evidence="2">
    <location>
        <begin position="1179"/>
        <end position="1197"/>
    </location>
</feature>
<feature type="transmembrane region" description="Helical" evidence="2">
    <location>
        <begin position="980"/>
        <end position="1001"/>
    </location>
</feature>
<keyword evidence="2" id="KW-1133">Transmembrane helix</keyword>
<feature type="transmembrane region" description="Helical" evidence="2">
    <location>
        <begin position="542"/>
        <end position="561"/>
    </location>
</feature>
<feature type="transmembrane region" description="Helical" evidence="2">
    <location>
        <begin position="921"/>
        <end position="938"/>
    </location>
</feature>
<feature type="transmembrane region" description="Helical" evidence="2">
    <location>
        <begin position="1098"/>
        <end position="1119"/>
    </location>
</feature>
<feature type="compositionally biased region" description="Low complexity" evidence="1">
    <location>
        <begin position="146"/>
        <end position="155"/>
    </location>
</feature>
<feature type="transmembrane region" description="Helical" evidence="2">
    <location>
        <begin position="470"/>
        <end position="493"/>
    </location>
</feature>
<feature type="transmembrane region" description="Helical" evidence="2">
    <location>
        <begin position="401"/>
        <end position="423"/>
    </location>
</feature>
<accession>A0A5C8UIR6</accession>
<keyword evidence="2" id="KW-0472">Membrane</keyword>
<keyword evidence="2" id="KW-0812">Transmembrane</keyword>
<feature type="transmembrane region" description="Helical" evidence="2">
    <location>
        <begin position="1126"/>
        <end position="1148"/>
    </location>
</feature>
<feature type="transmembrane region" description="Helical" evidence="2">
    <location>
        <begin position="950"/>
        <end position="968"/>
    </location>
</feature>
<feature type="transmembrane region" description="Helical" evidence="2">
    <location>
        <begin position="567"/>
        <end position="584"/>
    </location>
</feature>
<dbReference type="RefSeq" id="WP_147785160.1">
    <property type="nucleotide sequence ID" value="NZ_VRMG01000016.1"/>
</dbReference>
<reference evidence="3 4" key="1">
    <citation type="submission" date="2019-08" db="EMBL/GenBank/DDBJ databases">
        <title>Bacterial whole genome sequence for Glaciihabitans sp. CHu50b-6-2.</title>
        <authorList>
            <person name="Jin L."/>
        </authorList>
    </citation>
    <scope>NUCLEOTIDE SEQUENCE [LARGE SCALE GENOMIC DNA]</scope>
    <source>
        <strain evidence="3 4">CHu50b-6-2</strain>
    </source>
</reference>
<feature type="transmembrane region" description="Helical" evidence="2">
    <location>
        <begin position="1066"/>
        <end position="1086"/>
    </location>
</feature>